<evidence type="ECO:0000256" key="3">
    <source>
        <dbReference type="ARBA" id="ARBA00022475"/>
    </source>
</evidence>
<dbReference type="PANTHER" id="PTHR21421">
    <property type="entry name" value="GUSTATORY RECEPTOR"/>
    <property type="match status" value="1"/>
</dbReference>
<keyword evidence="6 8" id="KW-0472">Membrane</keyword>
<evidence type="ECO:0000256" key="8">
    <source>
        <dbReference type="SAM" id="Phobius"/>
    </source>
</evidence>
<comment type="subcellular location">
    <subcellularLocation>
        <location evidence="1">Cell membrane</location>
        <topology evidence="1">Multi-pass membrane protein</topology>
    </subcellularLocation>
</comment>
<name>A0ABP1S767_9HEXA</name>
<keyword evidence="4 8" id="KW-0812">Transmembrane</keyword>
<dbReference type="EMBL" id="CAXLJM020000164">
    <property type="protein sequence ID" value="CAL8145512.1"/>
    <property type="molecule type" value="Genomic_DNA"/>
</dbReference>
<dbReference type="Proteomes" id="UP001642540">
    <property type="component" value="Unassembled WGS sequence"/>
</dbReference>
<dbReference type="Pfam" id="PF06151">
    <property type="entry name" value="Trehalose_recp"/>
    <property type="match status" value="1"/>
</dbReference>
<evidence type="ECO:0000256" key="5">
    <source>
        <dbReference type="ARBA" id="ARBA00022989"/>
    </source>
</evidence>
<evidence type="ECO:0000256" key="6">
    <source>
        <dbReference type="ARBA" id="ARBA00023136"/>
    </source>
</evidence>
<reference evidence="9 10" key="1">
    <citation type="submission" date="2024-08" db="EMBL/GenBank/DDBJ databases">
        <authorList>
            <person name="Cucini C."/>
            <person name="Frati F."/>
        </authorList>
    </citation>
    <scope>NUCLEOTIDE SEQUENCE [LARGE SCALE GENOMIC DNA]</scope>
</reference>
<accession>A0ABP1S767</accession>
<evidence type="ECO:0008006" key="11">
    <source>
        <dbReference type="Google" id="ProtNLM"/>
    </source>
</evidence>
<gene>
    <name evidence="9" type="ORF">ODALV1_LOCUS30516</name>
</gene>
<evidence type="ECO:0000256" key="7">
    <source>
        <dbReference type="ARBA" id="ARBA00023170"/>
    </source>
</evidence>
<dbReference type="PANTHER" id="PTHR21421:SF29">
    <property type="entry name" value="GUSTATORY RECEPTOR 5A FOR TREHALOSE-RELATED"/>
    <property type="match status" value="1"/>
</dbReference>
<evidence type="ECO:0000256" key="4">
    <source>
        <dbReference type="ARBA" id="ARBA00022692"/>
    </source>
</evidence>
<organism evidence="9 10">
    <name type="scientific">Orchesella dallaii</name>
    <dbReference type="NCBI Taxonomy" id="48710"/>
    <lineage>
        <taxon>Eukaryota</taxon>
        <taxon>Metazoa</taxon>
        <taxon>Ecdysozoa</taxon>
        <taxon>Arthropoda</taxon>
        <taxon>Hexapoda</taxon>
        <taxon>Collembola</taxon>
        <taxon>Entomobryomorpha</taxon>
        <taxon>Entomobryoidea</taxon>
        <taxon>Orchesellidae</taxon>
        <taxon>Orchesellinae</taxon>
        <taxon>Orchesella</taxon>
    </lineage>
</organism>
<proteinExistence type="inferred from homology"/>
<comment type="similarity">
    <text evidence="2">Belongs to the insect chemoreceptor superfamily. Gustatory receptor (GR) family. Gr5a subfamily.</text>
</comment>
<feature type="transmembrane region" description="Helical" evidence="8">
    <location>
        <begin position="237"/>
        <end position="262"/>
    </location>
</feature>
<evidence type="ECO:0000256" key="1">
    <source>
        <dbReference type="ARBA" id="ARBA00004651"/>
    </source>
</evidence>
<evidence type="ECO:0000313" key="9">
    <source>
        <dbReference type="EMBL" id="CAL8145512.1"/>
    </source>
</evidence>
<feature type="transmembrane region" description="Helical" evidence="8">
    <location>
        <begin position="67"/>
        <end position="86"/>
    </location>
</feature>
<feature type="transmembrane region" description="Helical" evidence="8">
    <location>
        <begin position="32"/>
        <end position="55"/>
    </location>
</feature>
<comment type="caution">
    <text evidence="9">The sequence shown here is derived from an EMBL/GenBank/DDBJ whole genome shotgun (WGS) entry which is preliminary data.</text>
</comment>
<feature type="transmembrane region" description="Helical" evidence="8">
    <location>
        <begin position="274"/>
        <end position="296"/>
    </location>
</feature>
<keyword evidence="3" id="KW-1003">Cell membrane</keyword>
<evidence type="ECO:0000313" key="10">
    <source>
        <dbReference type="Proteomes" id="UP001642540"/>
    </source>
</evidence>
<protein>
    <recommendedName>
        <fullName evidence="11">Gustatory receptor</fullName>
    </recommendedName>
</protein>
<feature type="transmembrane region" description="Helical" evidence="8">
    <location>
        <begin position="347"/>
        <end position="366"/>
    </location>
</feature>
<keyword evidence="7" id="KW-0675">Receptor</keyword>
<evidence type="ECO:0000256" key="2">
    <source>
        <dbReference type="ARBA" id="ARBA00005327"/>
    </source>
</evidence>
<keyword evidence="5 8" id="KW-1133">Transmembrane helix</keyword>
<keyword evidence="10" id="KW-1185">Reference proteome</keyword>
<dbReference type="InterPro" id="IPR009318">
    <property type="entry name" value="Gustatory_rcpt"/>
</dbReference>
<sequence length="372" mass="42969">MVSDWDPERRLGGLDVKKMIETYRSLQNLAEIINTVISSSVLYFVLEGVCSYALSLKDIIAWSSPDLFILLCYYYFIFMWILYAASNISQNMQVFRTWLDKNESYLTLTPRQLTLILDSIHKESVAIEISNVATVNFAFVGTVRAFSHWSDLIPYHPVVTCLHWAIEKCGIWGWIYSDVFAIALSRALTEKLRSLNEVIDTVAKMAQRDDGLVLYTTWDLVRDEFLMLIKLNREIQLYISPIILGCYGSNVFSIIINLYIWISPISTSDFKLAQSYYAFAFFAFMFRVVVVTYYAAEVHQVSNLLLQTIHKCPNILYNITLERMEKSLESNPIGIHIFGSFKITRRFFVSIISLLFTTEIVLFQTASITHRN</sequence>